<reference evidence="1" key="1">
    <citation type="submission" date="2021-06" db="EMBL/GenBank/DDBJ databases">
        <authorList>
            <person name="Kallberg Y."/>
            <person name="Tangrot J."/>
            <person name="Rosling A."/>
        </authorList>
    </citation>
    <scope>NUCLEOTIDE SEQUENCE</scope>
    <source>
        <strain evidence="1">CL551</strain>
    </source>
</reference>
<organism evidence="1 2">
    <name type="scientific">Acaulospora morrowiae</name>
    <dbReference type="NCBI Taxonomy" id="94023"/>
    <lineage>
        <taxon>Eukaryota</taxon>
        <taxon>Fungi</taxon>
        <taxon>Fungi incertae sedis</taxon>
        <taxon>Mucoromycota</taxon>
        <taxon>Glomeromycotina</taxon>
        <taxon>Glomeromycetes</taxon>
        <taxon>Diversisporales</taxon>
        <taxon>Acaulosporaceae</taxon>
        <taxon>Acaulospora</taxon>
    </lineage>
</organism>
<accession>A0A9N9NIY3</accession>
<feature type="non-terminal residue" evidence="1">
    <location>
        <position position="130"/>
    </location>
</feature>
<dbReference type="Proteomes" id="UP000789342">
    <property type="component" value="Unassembled WGS sequence"/>
</dbReference>
<feature type="non-terminal residue" evidence="1">
    <location>
        <position position="1"/>
    </location>
</feature>
<protein>
    <submittedName>
        <fullName evidence="1">15769_t:CDS:1</fullName>
    </submittedName>
</protein>
<proteinExistence type="predicted"/>
<evidence type="ECO:0000313" key="2">
    <source>
        <dbReference type="Proteomes" id="UP000789342"/>
    </source>
</evidence>
<evidence type="ECO:0000313" key="1">
    <source>
        <dbReference type="EMBL" id="CAG8734483.1"/>
    </source>
</evidence>
<dbReference type="AlphaFoldDB" id="A0A9N9NIY3"/>
<comment type="caution">
    <text evidence="1">The sequence shown here is derived from an EMBL/GenBank/DDBJ whole genome shotgun (WGS) entry which is preliminary data.</text>
</comment>
<dbReference type="EMBL" id="CAJVPV010027588">
    <property type="protein sequence ID" value="CAG8734483.1"/>
    <property type="molecule type" value="Genomic_DNA"/>
</dbReference>
<keyword evidence="2" id="KW-1185">Reference proteome</keyword>
<name>A0A9N9NIY3_9GLOM</name>
<gene>
    <name evidence="1" type="ORF">AMORRO_LOCUS14275</name>
</gene>
<sequence>IGRHEPEKVPKRYGIRILKLELVDVCGTGRNKSSPSSHLLAAACKQVVIQIQSKWREDIASASTSFFCEGDRLIFRELIERRVRSSFPHNWGIAVFSPIKACMRSDLKERHLELNNHKLSPLPNDIAVHG</sequence>